<dbReference type="GO" id="GO:0016887">
    <property type="term" value="F:ATP hydrolysis activity"/>
    <property type="evidence" value="ECO:0007669"/>
    <property type="project" value="InterPro"/>
</dbReference>
<dbReference type="InterPro" id="IPR027417">
    <property type="entry name" value="P-loop_NTPase"/>
</dbReference>
<dbReference type="Gene3D" id="3.40.50.300">
    <property type="entry name" value="P-loop containing nucleotide triphosphate hydrolases"/>
    <property type="match status" value="1"/>
</dbReference>
<feature type="transmembrane region" description="Helical" evidence="9">
    <location>
        <begin position="286"/>
        <end position="306"/>
    </location>
</feature>
<dbReference type="KEGG" id="dmp:FAK_27950"/>
<evidence type="ECO:0000256" key="3">
    <source>
        <dbReference type="ARBA" id="ARBA00022475"/>
    </source>
</evidence>
<reference evidence="13" key="1">
    <citation type="journal article" date="2023" name="Arch. Microbiol.">
        <title>Desulfoferula mesophilus gen. nov. sp. nov., a mesophilic sulfate-reducing bacterium isolated from a brackish lake sediment.</title>
        <authorList>
            <person name="Watanabe T."/>
            <person name="Yabe T."/>
            <person name="Tsuji J.M."/>
            <person name="Fukui M."/>
        </authorList>
    </citation>
    <scope>NUCLEOTIDE SEQUENCE [LARGE SCALE GENOMIC DNA]</scope>
    <source>
        <strain evidence="13">12FAK</strain>
    </source>
</reference>
<dbReference type="EMBL" id="AP028679">
    <property type="protein sequence ID" value="BEQ15729.1"/>
    <property type="molecule type" value="Genomic_DNA"/>
</dbReference>
<feature type="transmembrane region" description="Helical" evidence="9">
    <location>
        <begin position="35"/>
        <end position="58"/>
    </location>
</feature>
<dbReference type="InterPro" id="IPR036640">
    <property type="entry name" value="ABC1_TM_sf"/>
</dbReference>
<feature type="transmembrane region" description="Helical" evidence="9">
    <location>
        <begin position="185"/>
        <end position="205"/>
    </location>
</feature>
<dbReference type="GO" id="GO:0005886">
    <property type="term" value="C:plasma membrane"/>
    <property type="evidence" value="ECO:0007669"/>
    <property type="project" value="UniProtKB-SubCell"/>
</dbReference>
<keyword evidence="7 9" id="KW-1133">Transmembrane helix</keyword>
<keyword evidence="5" id="KW-0547">Nucleotide-binding</keyword>
<evidence type="ECO:0000256" key="1">
    <source>
        <dbReference type="ARBA" id="ARBA00004651"/>
    </source>
</evidence>
<dbReference type="GO" id="GO:0005524">
    <property type="term" value="F:ATP binding"/>
    <property type="evidence" value="ECO:0007669"/>
    <property type="project" value="UniProtKB-KW"/>
</dbReference>
<gene>
    <name evidence="12" type="ORF">FAK_27950</name>
</gene>
<evidence type="ECO:0000256" key="6">
    <source>
        <dbReference type="ARBA" id="ARBA00022840"/>
    </source>
</evidence>
<evidence type="ECO:0000256" key="5">
    <source>
        <dbReference type="ARBA" id="ARBA00022741"/>
    </source>
</evidence>
<dbReference type="SMART" id="SM00382">
    <property type="entry name" value="AAA"/>
    <property type="match status" value="1"/>
</dbReference>
<keyword evidence="8 9" id="KW-0472">Membrane</keyword>
<evidence type="ECO:0000313" key="12">
    <source>
        <dbReference type="EMBL" id="BEQ15729.1"/>
    </source>
</evidence>
<dbReference type="PROSITE" id="PS00211">
    <property type="entry name" value="ABC_TRANSPORTER_1"/>
    <property type="match status" value="1"/>
</dbReference>
<dbReference type="Gene3D" id="1.20.1560.10">
    <property type="entry name" value="ABC transporter type 1, transmembrane domain"/>
    <property type="match status" value="1"/>
</dbReference>
<keyword evidence="6" id="KW-0067">ATP-binding</keyword>
<evidence type="ECO:0000256" key="9">
    <source>
        <dbReference type="SAM" id="Phobius"/>
    </source>
</evidence>
<evidence type="ECO:0008006" key="14">
    <source>
        <dbReference type="Google" id="ProtNLM"/>
    </source>
</evidence>
<accession>A0AAU9ERG2</accession>
<keyword evidence="3" id="KW-1003">Cell membrane</keyword>
<dbReference type="FunFam" id="3.40.50.300:FF:000221">
    <property type="entry name" value="Multidrug ABC transporter ATP-binding protein"/>
    <property type="match status" value="1"/>
</dbReference>
<sequence length="713" mass="78977">MAPPGDFGYMEGDQLGKPYDFRLLKRLASYGRPHLAVILFASLLTLLATGLDLSLPYITRLAIDNYMVRQALEVRPGDAPPELAARLRQGAGASFLPGRSGAVFVPETAWRKLDPRLTAKLRQAGAVSKDPFYLAPQTKEAERLAGEHPRVFIKAGERWVIATPDLARLPEAQVRALRAPDAWGLARLALVFLLAAAGVFILGYFQTMLLERTGQEMMLAMRQQLYRHLLGRNEFFYGRNPVGKLVTRLTNDIQNLNEMFTSALVSLFQDFFVIVGIVLVLLWLDFYLALVCLALTPVVGALAWAFSRLARDAFRRLQGHLGRINSWLSETLDGMAVIKLFRAERAGEEKFRELNDGYFAAGMRQVKVFTVFLPITELLSSVAMALIIYYGGGRVIQDQLSLGTLVAFIAYMQMFFRPVRDLAEKYNIMQAAMASGERIFHLLDNDQALPAPRTAAPAQPGPGQVEFRGVTFGYEPGRPVVHELDLTIPPGQSWAVVGPTGAGKTSLVNLLLRLYDPDQGSVAIDGVDLRDMDRKDLAKRVALVSQEVFLLSGTVKDNITLHRPEVDQEHLERALEVSGAAEFVGRLEAGLDTQLGEGARRLSAGQRQLLALARAVAGEPRVLVLDEATSSVDPVSERLIQKALPRVMAGRTSLVVAHRLSTIRRADNILVMHQGRVVEQGRHQELMDLDGLYARLVRLQRLKNKEDHHGNGD</sequence>
<feature type="domain" description="ABC transporter" evidence="10">
    <location>
        <begin position="465"/>
        <end position="699"/>
    </location>
</feature>
<comment type="subcellular location">
    <subcellularLocation>
        <location evidence="1">Cell membrane</location>
        <topology evidence="1">Multi-pass membrane protein</topology>
    </subcellularLocation>
</comment>
<dbReference type="CDD" id="cd18544">
    <property type="entry name" value="ABC_6TM_TmrA_like"/>
    <property type="match status" value="1"/>
</dbReference>
<dbReference type="PROSITE" id="PS50929">
    <property type="entry name" value="ABC_TM1F"/>
    <property type="match status" value="1"/>
</dbReference>
<evidence type="ECO:0000256" key="8">
    <source>
        <dbReference type="ARBA" id="ARBA00023136"/>
    </source>
</evidence>
<evidence type="ECO:0000256" key="4">
    <source>
        <dbReference type="ARBA" id="ARBA00022692"/>
    </source>
</evidence>
<dbReference type="PROSITE" id="PS50893">
    <property type="entry name" value="ABC_TRANSPORTER_2"/>
    <property type="match status" value="1"/>
</dbReference>
<dbReference type="Pfam" id="PF00664">
    <property type="entry name" value="ABC_membrane"/>
    <property type="match status" value="1"/>
</dbReference>
<organism evidence="12 13">
    <name type="scientific">Desulfoferula mesophila</name>
    <dbReference type="NCBI Taxonomy" id="3058419"/>
    <lineage>
        <taxon>Bacteria</taxon>
        <taxon>Pseudomonadati</taxon>
        <taxon>Thermodesulfobacteriota</taxon>
        <taxon>Desulfarculia</taxon>
        <taxon>Desulfarculales</taxon>
        <taxon>Desulfarculaceae</taxon>
        <taxon>Desulfoferula</taxon>
    </lineage>
</organism>
<name>A0AAU9ERG2_9BACT</name>
<evidence type="ECO:0000256" key="2">
    <source>
        <dbReference type="ARBA" id="ARBA00022448"/>
    </source>
</evidence>
<feature type="domain" description="ABC transmembrane type-1" evidence="11">
    <location>
        <begin position="176"/>
        <end position="431"/>
    </location>
</feature>
<keyword evidence="2" id="KW-0813">Transport</keyword>
<evidence type="ECO:0000259" key="10">
    <source>
        <dbReference type="PROSITE" id="PS50893"/>
    </source>
</evidence>
<dbReference type="AlphaFoldDB" id="A0AAU9ERG2"/>
<evidence type="ECO:0000313" key="13">
    <source>
        <dbReference type="Proteomes" id="UP001366166"/>
    </source>
</evidence>
<protein>
    <recommendedName>
        <fullName evidence="14">ABC transporter ATP-binding protein</fullName>
    </recommendedName>
</protein>
<dbReference type="GO" id="GO:0015421">
    <property type="term" value="F:ABC-type oligopeptide transporter activity"/>
    <property type="evidence" value="ECO:0007669"/>
    <property type="project" value="TreeGrafter"/>
</dbReference>
<dbReference type="Pfam" id="PF00005">
    <property type="entry name" value="ABC_tran"/>
    <property type="match status" value="1"/>
</dbReference>
<dbReference type="PANTHER" id="PTHR43394:SF1">
    <property type="entry name" value="ATP-BINDING CASSETTE SUB-FAMILY B MEMBER 10, MITOCHONDRIAL"/>
    <property type="match status" value="1"/>
</dbReference>
<dbReference type="SUPFAM" id="SSF90123">
    <property type="entry name" value="ABC transporter transmembrane region"/>
    <property type="match status" value="1"/>
</dbReference>
<dbReference type="RefSeq" id="WP_338600563.1">
    <property type="nucleotide sequence ID" value="NZ_AP028679.1"/>
</dbReference>
<dbReference type="InterPro" id="IPR003593">
    <property type="entry name" value="AAA+_ATPase"/>
</dbReference>
<dbReference type="InterPro" id="IPR039421">
    <property type="entry name" value="Type_1_exporter"/>
</dbReference>
<proteinExistence type="predicted"/>
<dbReference type="PANTHER" id="PTHR43394">
    <property type="entry name" value="ATP-DEPENDENT PERMEASE MDL1, MITOCHONDRIAL"/>
    <property type="match status" value="1"/>
</dbReference>
<dbReference type="CDD" id="cd03254">
    <property type="entry name" value="ABCC_Glucan_exporter_like"/>
    <property type="match status" value="1"/>
</dbReference>
<keyword evidence="13" id="KW-1185">Reference proteome</keyword>
<dbReference type="Proteomes" id="UP001366166">
    <property type="component" value="Chromosome"/>
</dbReference>
<dbReference type="InterPro" id="IPR003439">
    <property type="entry name" value="ABC_transporter-like_ATP-bd"/>
</dbReference>
<evidence type="ECO:0000256" key="7">
    <source>
        <dbReference type="ARBA" id="ARBA00022989"/>
    </source>
</evidence>
<feature type="transmembrane region" description="Helical" evidence="9">
    <location>
        <begin position="396"/>
        <end position="416"/>
    </location>
</feature>
<dbReference type="InterPro" id="IPR011527">
    <property type="entry name" value="ABC1_TM_dom"/>
</dbReference>
<keyword evidence="4 9" id="KW-0812">Transmembrane</keyword>
<evidence type="ECO:0000259" key="11">
    <source>
        <dbReference type="PROSITE" id="PS50929"/>
    </source>
</evidence>
<dbReference type="SUPFAM" id="SSF52540">
    <property type="entry name" value="P-loop containing nucleoside triphosphate hydrolases"/>
    <property type="match status" value="1"/>
</dbReference>
<feature type="transmembrane region" description="Helical" evidence="9">
    <location>
        <begin position="368"/>
        <end position="390"/>
    </location>
</feature>
<dbReference type="InterPro" id="IPR017871">
    <property type="entry name" value="ABC_transporter-like_CS"/>
</dbReference>